<dbReference type="InterPro" id="IPR000642">
    <property type="entry name" value="Peptidase_M41"/>
</dbReference>
<evidence type="ECO:0000313" key="4">
    <source>
        <dbReference type="Proteomes" id="UP001227095"/>
    </source>
</evidence>
<dbReference type="RefSeq" id="WP_227703381.1">
    <property type="nucleotide sequence ID" value="NZ_CP123000.1"/>
</dbReference>
<dbReference type="InterPro" id="IPR003960">
    <property type="entry name" value="ATPase_AAA_CS"/>
</dbReference>
<evidence type="ECO:0000256" key="1">
    <source>
        <dbReference type="RuleBase" id="RU003651"/>
    </source>
</evidence>
<dbReference type="Gene3D" id="1.10.8.60">
    <property type="match status" value="1"/>
</dbReference>
<dbReference type="InterPro" id="IPR003959">
    <property type="entry name" value="ATPase_AAA_core"/>
</dbReference>
<sequence>MKNVLRDRAGFSLPEFLAYSSVSRALRPYRRVPHFAIGLVLENWERKTSYVQAAVMFIDRKSDYRYQEHVKIFDETRSNDHIEAVMDMLQHKQTIIFFRSGDAIPKDLRFALDIVIKIEPPDIRQARGVVRWGYRTTVTDDQAEALINCDWRRLKLAMTWGRPVPRVLAIVEKMVQAGAPSVPNAPSQAGEILSDIRLEDMEGYGDAKTWGLDLARDLEDWRGGKIAWDDVDKGVLLSGPPGTGKTIFAKALAATCKANLVVASYAKWQGKGHLGEFLKAMQRSFQDSKKNAPAILFIDEIDAFGSRDSVSTQNESYDTKAINGLLEQLDGLEGREGVIVVAATNNPHKIDAAILRSGRLDRQVRIPLPDLKARVAIFRMHLRDAFDEGRCQSFAELSDGASGADIQKIVRNARRRARGLRRPVTMADVLLHLPIPVQIPPETLRVNAVHEIGHAIVGVALGMELISVEISARILLTTQNQPVGKATFGRRSWARRTKAHYLDAIAMGLGGMAAEQLLLGCHDDGVAGGRGSDLYDATRTAILLDRSFGMGDGLASLGDISDAPILDISRMDRSVLDRADKMLREQLERATEILERHRPACERLVDALVAGLELSGQEVLDALDEEAHSEPRALGNPARRISR</sequence>
<evidence type="ECO:0000313" key="3">
    <source>
        <dbReference type="EMBL" id="WGI70963.1"/>
    </source>
</evidence>
<organism evidence="3 4">
    <name type="scientific">Neorhizobium petrolearium</name>
    <dbReference type="NCBI Taxonomy" id="515361"/>
    <lineage>
        <taxon>Bacteria</taxon>
        <taxon>Pseudomonadati</taxon>
        <taxon>Pseudomonadota</taxon>
        <taxon>Alphaproteobacteria</taxon>
        <taxon>Hyphomicrobiales</taxon>
        <taxon>Rhizobiaceae</taxon>
        <taxon>Rhizobium/Agrobacterium group</taxon>
        <taxon>Neorhizobium</taxon>
    </lineage>
</organism>
<dbReference type="PANTHER" id="PTHR23076:SF97">
    <property type="entry name" value="ATP-DEPENDENT ZINC METALLOPROTEASE YME1L1"/>
    <property type="match status" value="1"/>
</dbReference>
<dbReference type="SUPFAM" id="SSF140990">
    <property type="entry name" value="FtsH protease domain-like"/>
    <property type="match status" value="1"/>
</dbReference>
<dbReference type="InterPro" id="IPR037219">
    <property type="entry name" value="Peptidase_M41-like"/>
</dbReference>
<dbReference type="Pfam" id="PF01434">
    <property type="entry name" value="Peptidase_M41"/>
    <property type="match status" value="1"/>
</dbReference>
<dbReference type="PANTHER" id="PTHR23076">
    <property type="entry name" value="METALLOPROTEASE M41 FTSH"/>
    <property type="match status" value="1"/>
</dbReference>
<dbReference type="InterPro" id="IPR003593">
    <property type="entry name" value="AAA+_ATPase"/>
</dbReference>
<evidence type="ECO:0000259" key="2">
    <source>
        <dbReference type="SMART" id="SM00382"/>
    </source>
</evidence>
<dbReference type="CDD" id="cd19481">
    <property type="entry name" value="RecA-like_protease"/>
    <property type="match status" value="1"/>
</dbReference>
<dbReference type="SMART" id="SM00382">
    <property type="entry name" value="AAA"/>
    <property type="match status" value="1"/>
</dbReference>
<name>A0ABY8M8V1_9HYPH</name>
<dbReference type="Gene3D" id="3.40.50.300">
    <property type="entry name" value="P-loop containing nucleotide triphosphate hydrolases"/>
    <property type="match status" value="1"/>
</dbReference>
<dbReference type="Pfam" id="PF00004">
    <property type="entry name" value="AAA"/>
    <property type="match status" value="1"/>
</dbReference>
<protein>
    <submittedName>
        <fullName evidence="3">AAA family ATPase</fullName>
    </submittedName>
</protein>
<keyword evidence="1" id="KW-0067">ATP-binding</keyword>
<gene>
    <name evidence="3" type="ORF">QEO92_13430</name>
</gene>
<feature type="domain" description="AAA+ ATPase" evidence="2">
    <location>
        <begin position="231"/>
        <end position="370"/>
    </location>
</feature>
<proteinExistence type="inferred from homology"/>
<keyword evidence="1" id="KW-0547">Nucleotide-binding</keyword>
<dbReference type="InterPro" id="IPR027417">
    <property type="entry name" value="P-loop_NTPase"/>
</dbReference>
<dbReference type="EMBL" id="CP123000">
    <property type="protein sequence ID" value="WGI70963.1"/>
    <property type="molecule type" value="Genomic_DNA"/>
</dbReference>
<dbReference type="SUPFAM" id="SSF52540">
    <property type="entry name" value="P-loop containing nucleoside triphosphate hydrolases"/>
    <property type="match status" value="1"/>
</dbReference>
<dbReference type="PROSITE" id="PS00674">
    <property type="entry name" value="AAA"/>
    <property type="match status" value="1"/>
</dbReference>
<keyword evidence="4" id="KW-1185">Reference proteome</keyword>
<comment type="similarity">
    <text evidence="1">Belongs to the AAA ATPase family.</text>
</comment>
<reference evidence="3 4" key="1">
    <citation type="submission" date="2023-04" db="EMBL/GenBank/DDBJ databases">
        <title>Neorhizobium petrolearium OS53, complete genome.</title>
        <authorList>
            <person name="Yu T."/>
        </authorList>
    </citation>
    <scope>NUCLEOTIDE SEQUENCE [LARGE SCALE GENOMIC DNA]</scope>
    <source>
        <strain evidence="3 4">OS53</strain>
    </source>
</reference>
<accession>A0ABY8M8V1</accession>
<dbReference type="Gene3D" id="1.20.58.760">
    <property type="entry name" value="Peptidase M41"/>
    <property type="match status" value="1"/>
</dbReference>
<dbReference type="Proteomes" id="UP001227095">
    <property type="component" value="Chromosome"/>
</dbReference>